<dbReference type="NCBIfam" id="TIGR01651">
    <property type="entry name" value="CobT"/>
    <property type="match status" value="1"/>
</dbReference>
<dbReference type="GO" id="GO:0051116">
    <property type="term" value="F:cobaltochelatase activity"/>
    <property type="evidence" value="ECO:0007669"/>
    <property type="project" value="UniProtKB-UniRule"/>
</dbReference>
<evidence type="ECO:0000313" key="4">
    <source>
        <dbReference type="EMBL" id="PDQ20573.1"/>
    </source>
</evidence>
<dbReference type="PANTHER" id="PTHR41248">
    <property type="entry name" value="NORD PROTEIN"/>
    <property type="match status" value="1"/>
</dbReference>
<feature type="domain" description="Cobalamin biosynthesis protein CobT VWA" evidence="3">
    <location>
        <begin position="399"/>
        <end position="443"/>
    </location>
</feature>
<accession>A0A2A6FFQ9</accession>
<evidence type="ECO:0000313" key="5">
    <source>
        <dbReference type="Proteomes" id="UP000219182"/>
    </source>
</evidence>
<dbReference type="InterPro" id="IPR051928">
    <property type="entry name" value="NorD/CobT"/>
</dbReference>
<dbReference type="InterPro" id="IPR006538">
    <property type="entry name" value="CobT"/>
</dbReference>
<feature type="compositionally biased region" description="Acidic residues" evidence="2">
    <location>
        <begin position="242"/>
        <end position="294"/>
    </location>
</feature>
<evidence type="ECO:0000256" key="1">
    <source>
        <dbReference type="NCBIfam" id="TIGR01651"/>
    </source>
</evidence>
<evidence type="ECO:0000256" key="2">
    <source>
        <dbReference type="SAM" id="MobiDB-lite"/>
    </source>
</evidence>
<dbReference type="EMBL" id="NWQG01000078">
    <property type="protein sequence ID" value="PDQ20573.1"/>
    <property type="molecule type" value="Genomic_DNA"/>
</dbReference>
<sequence length="443" mass="48680">MAGPGDNTRNKSKTGAEADSFKRAVTVCMRAIAGDKDLEVGFAKDRPALAGSRARLPELPKKASKADIAITRGLGDSMALKRACHDARIHNKLAPEGKQARAIYDAVEQARVEAIGSRAMQGVGDNIGSMLEDKYARANLVDVKDKADAPIEEALALMVREKLTGRTVPKSGERLVDLWRPWVEEKASADLDGLSAKLDDQQAFARVVREMLASMEMAEELGDDQETEDSEDNDDNQPQGEEQSEEGGEDDSGSEQSQSDDTEASADDEQSAETEASDATSDDLSDEDDADAETPGEARRNDNPFTNLSKEIDYKIFTTTFDETVGAEELCEEEELDRLRAFLDKQLANLSGVVGRLANRLQRRLMAQQNRSWDFDLEEGYLDPARLVRIVIDPMQPLSFKQERDTKFRDTVVTLVLDNSGSMRGRPITVAATCADILARTLE</sequence>
<feature type="region of interest" description="Disordered" evidence="2">
    <location>
        <begin position="219"/>
        <end position="305"/>
    </location>
</feature>
<dbReference type="GO" id="GO:0009236">
    <property type="term" value="P:cobalamin biosynthetic process"/>
    <property type="evidence" value="ECO:0007669"/>
    <property type="project" value="UniProtKB-UniRule"/>
</dbReference>
<dbReference type="EC" id="6.6.1.2" evidence="1"/>
<dbReference type="PANTHER" id="PTHR41248:SF1">
    <property type="entry name" value="NORD PROTEIN"/>
    <property type="match status" value="1"/>
</dbReference>
<keyword evidence="5" id="KW-1185">Reference proteome</keyword>
<proteinExistence type="predicted"/>
<gene>
    <name evidence="4" type="primary">cobT</name>
    <name evidence="4" type="ORF">CN311_13695</name>
</gene>
<dbReference type="InterPro" id="IPR025861">
    <property type="entry name" value="CobT_VWA_dom"/>
</dbReference>
<dbReference type="AlphaFoldDB" id="A0A2A6FFQ9"/>
<name>A0A2A6FFQ9_9HYPH</name>
<evidence type="ECO:0000259" key="3">
    <source>
        <dbReference type="Pfam" id="PF11775"/>
    </source>
</evidence>
<comment type="caution">
    <text evidence="4">The sequence shown here is derived from an EMBL/GenBank/DDBJ whole genome shotgun (WGS) entry which is preliminary data.</text>
</comment>
<organism evidence="4 5">
    <name type="scientific">Mesorhizobium sanjuanii</name>
    <dbReference type="NCBI Taxonomy" id="2037900"/>
    <lineage>
        <taxon>Bacteria</taxon>
        <taxon>Pseudomonadati</taxon>
        <taxon>Pseudomonadota</taxon>
        <taxon>Alphaproteobacteria</taxon>
        <taxon>Hyphomicrobiales</taxon>
        <taxon>Phyllobacteriaceae</taxon>
        <taxon>Mesorhizobium</taxon>
    </lineage>
</organism>
<protein>
    <recommendedName>
        <fullName evidence="1">Cobaltochelatase subunit CobT</fullName>
        <ecNumber evidence="1">6.6.1.2</ecNumber>
    </recommendedName>
</protein>
<feature type="compositionally biased region" description="Acidic residues" evidence="2">
    <location>
        <begin position="219"/>
        <end position="235"/>
    </location>
</feature>
<dbReference type="Proteomes" id="UP000219182">
    <property type="component" value="Unassembled WGS sequence"/>
</dbReference>
<dbReference type="Pfam" id="PF06213">
    <property type="entry name" value="CobT"/>
    <property type="match status" value="1"/>
</dbReference>
<reference evidence="4 5" key="1">
    <citation type="submission" date="2017-09" db="EMBL/GenBank/DDBJ databases">
        <title>Mesorhizobum sanjuanii sp. nov. isolated from nodules of Lotus tenuis in saline-alkaline lowlands of Flooding Pampa.</title>
        <authorList>
            <person name="Sannazzaro A.I."/>
            <person name="Torres Tejerizo G.A."/>
            <person name="Fontana F."/>
            <person name="Cumpa Velazquez L.M."/>
            <person name="Hansen L."/>
            <person name="Pistorio M."/>
            <person name="Estrella M.J."/>
        </authorList>
    </citation>
    <scope>NUCLEOTIDE SEQUENCE [LARGE SCALE GENOMIC DNA]</scope>
    <source>
        <strain evidence="4 5">BSA136</strain>
    </source>
</reference>
<dbReference type="Pfam" id="PF11775">
    <property type="entry name" value="CobT_C"/>
    <property type="match status" value="1"/>
</dbReference>
<dbReference type="RefSeq" id="WP_097574239.1">
    <property type="nucleotide sequence ID" value="NZ_NWQG01000078.1"/>
</dbReference>
<feature type="non-terminal residue" evidence="4">
    <location>
        <position position="443"/>
    </location>
</feature>